<protein>
    <recommendedName>
        <fullName evidence="2">Glutaredoxin family protein</fullName>
    </recommendedName>
</protein>
<dbReference type="InterPro" id="IPR008554">
    <property type="entry name" value="Glutaredoxin-like"/>
</dbReference>
<accession>A0A0F9S1P8</accession>
<reference evidence="1" key="1">
    <citation type="journal article" date="2015" name="Nature">
        <title>Complex archaea that bridge the gap between prokaryotes and eukaryotes.</title>
        <authorList>
            <person name="Spang A."/>
            <person name="Saw J.H."/>
            <person name="Jorgensen S.L."/>
            <person name="Zaremba-Niedzwiedzka K."/>
            <person name="Martijn J."/>
            <person name="Lind A.E."/>
            <person name="van Eijk R."/>
            <person name="Schleper C."/>
            <person name="Guy L."/>
            <person name="Ettema T.J."/>
        </authorList>
    </citation>
    <scope>NUCLEOTIDE SEQUENCE</scope>
</reference>
<dbReference type="Pfam" id="PF05768">
    <property type="entry name" value="Glrx-like"/>
    <property type="match status" value="1"/>
</dbReference>
<dbReference type="AlphaFoldDB" id="A0A0F9S1P8"/>
<dbReference type="InterPro" id="IPR036249">
    <property type="entry name" value="Thioredoxin-like_sf"/>
</dbReference>
<evidence type="ECO:0008006" key="2">
    <source>
        <dbReference type="Google" id="ProtNLM"/>
    </source>
</evidence>
<dbReference type="EMBL" id="LAZR01000854">
    <property type="protein sequence ID" value="KKN56192.1"/>
    <property type="molecule type" value="Genomic_DNA"/>
</dbReference>
<organism evidence="1">
    <name type="scientific">marine sediment metagenome</name>
    <dbReference type="NCBI Taxonomy" id="412755"/>
    <lineage>
        <taxon>unclassified sequences</taxon>
        <taxon>metagenomes</taxon>
        <taxon>ecological metagenomes</taxon>
    </lineage>
</organism>
<evidence type="ECO:0000313" key="1">
    <source>
        <dbReference type="EMBL" id="KKN56192.1"/>
    </source>
</evidence>
<dbReference type="Gene3D" id="3.40.30.10">
    <property type="entry name" value="Glutaredoxin"/>
    <property type="match status" value="1"/>
</dbReference>
<proteinExistence type="predicted"/>
<comment type="caution">
    <text evidence="1">The sequence shown here is derived from an EMBL/GenBank/DDBJ whole genome shotgun (WGS) entry which is preliminary data.</text>
</comment>
<dbReference type="SUPFAM" id="SSF52833">
    <property type="entry name" value="Thioredoxin-like"/>
    <property type="match status" value="1"/>
</dbReference>
<name>A0A0F9S1P8_9ZZZZ</name>
<sequence length="80" mass="9056">MTLFLYSTAGCHLCNDALIILKNMPELPQEDISVIEIGDDDALVNQYGIRIPVLRIGLEELDWPFTAEQVSLFIHNKINN</sequence>
<gene>
    <name evidence="1" type="ORF">LCGC14_0574890</name>
</gene>